<keyword evidence="6" id="KW-0067">ATP-binding</keyword>
<dbReference type="GO" id="GO:0016787">
    <property type="term" value="F:hydrolase activity"/>
    <property type="evidence" value="ECO:0007669"/>
    <property type="project" value="UniProtKB-KW"/>
</dbReference>
<dbReference type="InterPro" id="IPR007694">
    <property type="entry name" value="DNA_helicase_DnaB-like_C"/>
</dbReference>
<dbReference type="Gene3D" id="1.10.860.10">
    <property type="entry name" value="DNAb Helicase, Chain A"/>
    <property type="match status" value="1"/>
</dbReference>
<dbReference type="Gene3D" id="3.40.50.300">
    <property type="entry name" value="P-loop containing nucleotide triphosphate hydrolases"/>
    <property type="match status" value="1"/>
</dbReference>
<protein>
    <recommendedName>
        <fullName evidence="9">DNA 5'-3' helicase</fullName>
        <ecNumber evidence="9">5.6.2.3</ecNumber>
    </recommendedName>
</protein>
<dbReference type="SUPFAM" id="SSF48024">
    <property type="entry name" value="N-terminal domain of DnaB helicase"/>
    <property type="match status" value="1"/>
</dbReference>
<keyword evidence="7" id="KW-0238">DNA-binding</keyword>
<keyword evidence="5" id="KW-0347">Helicase</keyword>
<evidence type="ECO:0000256" key="9">
    <source>
        <dbReference type="ARBA" id="ARBA00044969"/>
    </source>
</evidence>
<evidence type="ECO:0000313" key="12">
    <source>
        <dbReference type="EMBL" id="PRI10940.1"/>
    </source>
</evidence>
<dbReference type="GO" id="GO:0005829">
    <property type="term" value="C:cytosol"/>
    <property type="evidence" value="ECO:0007669"/>
    <property type="project" value="TreeGrafter"/>
</dbReference>
<keyword evidence="3" id="KW-0547">Nucleotide-binding</keyword>
<evidence type="ECO:0000256" key="10">
    <source>
        <dbReference type="ARBA" id="ARBA00048954"/>
    </source>
</evidence>
<keyword evidence="8" id="KW-0413">Isomerase</keyword>
<evidence type="ECO:0000256" key="3">
    <source>
        <dbReference type="ARBA" id="ARBA00022741"/>
    </source>
</evidence>
<comment type="similarity">
    <text evidence="1">Belongs to the helicase family. DnaB subfamily.</text>
</comment>
<keyword evidence="4" id="KW-0378">Hydrolase</keyword>
<evidence type="ECO:0000256" key="7">
    <source>
        <dbReference type="ARBA" id="ARBA00023125"/>
    </source>
</evidence>
<dbReference type="InterPro" id="IPR007693">
    <property type="entry name" value="DNA_helicase_DnaB-like_N"/>
</dbReference>
<dbReference type="GO" id="GO:0003677">
    <property type="term" value="F:DNA binding"/>
    <property type="evidence" value="ECO:0007669"/>
    <property type="project" value="UniProtKB-KW"/>
</dbReference>
<dbReference type="InterPro" id="IPR016136">
    <property type="entry name" value="DNA_helicase_N/primase_C"/>
</dbReference>
<dbReference type="PROSITE" id="PS51199">
    <property type="entry name" value="SF4_HELICASE"/>
    <property type="match status" value="1"/>
</dbReference>
<dbReference type="InterPro" id="IPR027417">
    <property type="entry name" value="P-loop_NTPase"/>
</dbReference>
<gene>
    <name evidence="12" type="ORF">B4915_08635</name>
</gene>
<keyword evidence="2" id="KW-0235">DNA replication</keyword>
<comment type="catalytic activity">
    <reaction evidence="10">
        <text>ATP + H2O = ADP + phosphate + H(+)</text>
        <dbReference type="Rhea" id="RHEA:13065"/>
        <dbReference type="ChEBI" id="CHEBI:15377"/>
        <dbReference type="ChEBI" id="CHEBI:15378"/>
        <dbReference type="ChEBI" id="CHEBI:30616"/>
        <dbReference type="ChEBI" id="CHEBI:43474"/>
        <dbReference type="ChEBI" id="CHEBI:456216"/>
        <dbReference type="EC" id="5.6.2.3"/>
    </reaction>
</comment>
<evidence type="ECO:0000256" key="6">
    <source>
        <dbReference type="ARBA" id="ARBA00022840"/>
    </source>
</evidence>
<dbReference type="PANTHER" id="PTHR30153">
    <property type="entry name" value="REPLICATIVE DNA HELICASE DNAB"/>
    <property type="match status" value="1"/>
</dbReference>
<dbReference type="GO" id="GO:0005524">
    <property type="term" value="F:ATP binding"/>
    <property type="evidence" value="ECO:0007669"/>
    <property type="project" value="UniProtKB-KW"/>
</dbReference>
<proteinExistence type="inferred from homology"/>
<dbReference type="AlphaFoldDB" id="A0A2S9QMX6"/>
<evidence type="ECO:0000256" key="4">
    <source>
        <dbReference type="ARBA" id="ARBA00022801"/>
    </source>
</evidence>
<dbReference type="GO" id="GO:0043139">
    <property type="term" value="F:5'-3' DNA helicase activity"/>
    <property type="evidence" value="ECO:0007669"/>
    <property type="project" value="UniProtKB-EC"/>
</dbReference>
<dbReference type="PANTHER" id="PTHR30153:SF2">
    <property type="entry name" value="REPLICATIVE DNA HELICASE"/>
    <property type="match status" value="1"/>
</dbReference>
<comment type="caution">
    <text evidence="12">The sequence shown here is derived from an EMBL/GenBank/DDBJ whole genome shotgun (WGS) entry which is preliminary data.</text>
</comment>
<feature type="domain" description="SF4 helicase" evidence="11">
    <location>
        <begin position="181"/>
        <end position="446"/>
    </location>
</feature>
<name>A0A2S9QMX6_9MICO</name>
<dbReference type="Proteomes" id="UP000238650">
    <property type="component" value="Unassembled WGS sequence"/>
</dbReference>
<evidence type="ECO:0000259" key="11">
    <source>
        <dbReference type="PROSITE" id="PS51199"/>
    </source>
</evidence>
<evidence type="ECO:0000256" key="2">
    <source>
        <dbReference type="ARBA" id="ARBA00022705"/>
    </source>
</evidence>
<dbReference type="EMBL" id="MWZD01000017">
    <property type="protein sequence ID" value="PRI10940.1"/>
    <property type="molecule type" value="Genomic_DNA"/>
</dbReference>
<organism evidence="12 13">
    <name type="scientific">Leucobacter massiliensis</name>
    <dbReference type="NCBI Taxonomy" id="1686285"/>
    <lineage>
        <taxon>Bacteria</taxon>
        <taxon>Bacillati</taxon>
        <taxon>Actinomycetota</taxon>
        <taxon>Actinomycetes</taxon>
        <taxon>Micrococcales</taxon>
        <taxon>Microbacteriaceae</taxon>
        <taxon>Leucobacter</taxon>
    </lineage>
</organism>
<evidence type="ECO:0000313" key="13">
    <source>
        <dbReference type="Proteomes" id="UP000238650"/>
    </source>
</evidence>
<evidence type="ECO:0000256" key="5">
    <source>
        <dbReference type="ARBA" id="ARBA00022806"/>
    </source>
</evidence>
<accession>A0A2S9QMX6</accession>
<evidence type="ECO:0000256" key="1">
    <source>
        <dbReference type="ARBA" id="ARBA00008428"/>
    </source>
</evidence>
<dbReference type="OrthoDB" id="9773982at2"/>
<dbReference type="EC" id="5.6.2.3" evidence="9"/>
<dbReference type="SUPFAM" id="SSF52540">
    <property type="entry name" value="P-loop containing nucleoside triphosphate hydrolases"/>
    <property type="match status" value="1"/>
</dbReference>
<keyword evidence="13" id="KW-1185">Reference proteome</keyword>
<sequence length="455" mass="49892">MDHSGRHRADPRGRRARVTEIQYDPATEGFLLCAIFAEPSRIWQVRQVVRATDFAVPRNAAVYEVMCDVADRGGIVSPITVNDRVIAAGRTHEIPPSYPHELNGLGAYGIQAPQYAEIVRRHGERRKLAEAALAVQQLAAAGDNDGDIVERAAGIIDELRGGTLRQSRPIGSVFDELVEEMRTRAPFTPTPWPSLNAMIGGIRPGSLYTVAARSGGGKSIFGLQLALHIAELGKRVGYVSLEMTEKDLLKRLISMMRGIHQSALQNHQLTEQGWASVREAEAAVQALPLEVYDRPGARWEDIVGFARALHRKGDLGLLVIDYLGLVKSPPSSASRQQDLEDWANGGKQLAKELGCSVLILEQLNRNMTNRPNPRPILSDLRGSAGLEHASDAVVLMHRGEKKVGGRVVKTSDVDFITAKNRQGDTGTRTLRFEGQFARIVQKEHETTALLEPGEV</sequence>
<dbReference type="GO" id="GO:0006260">
    <property type="term" value="P:DNA replication"/>
    <property type="evidence" value="ECO:0007669"/>
    <property type="project" value="UniProtKB-KW"/>
</dbReference>
<reference evidence="12 13" key="1">
    <citation type="journal article" date="2017" name="New Microbes New Infect">
        <title>Genome sequence of 'Leucobacter massiliensis' sp. nov. isolated from human pharynx after travel to the 2014 Hajj.</title>
        <authorList>
            <person name="Leangapichart T."/>
            <person name="Gautret P."/>
            <person name="Nguyen T.T."/>
            <person name="Armstrong N."/>
            <person name="Rolain J.M."/>
        </authorList>
    </citation>
    <scope>NUCLEOTIDE SEQUENCE [LARGE SCALE GENOMIC DNA]</scope>
    <source>
        <strain evidence="12 13">122RC15</strain>
    </source>
</reference>
<dbReference type="Pfam" id="PF03796">
    <property type="entry name" value="DnaB_C"/>
    <property type="match status" value="1"/>
</dbReference>
<dbReference type="InterPro" id="IPR036185">
    <property type="entry name" value="DNA_heli_DnaB-like_N_sf"/>
</dbReference>
<dbReference type="Pfam" id="PF00772">
    <property type="entry name" value="DnaB"/>
    <property type="match status" value="1"/>
</dbReference>
<evidence type="ECO:0000256" key="8">
    <source>
        <dbReference type="ARBA" id="ARBA00023235"/>
    </source>
</evidence>